<feature type="region of interest" description="Disordered" evidence="14">
    <location>
        <begin position="830"/>
        <end position="966"/>
    </location>
</feature>
<dbReference type="InterPro" id="IPR019786">
    <property type="entry name" value="Zinc_finger_PHD-type_CS"/>
</dbReference>
<dbReference type="InterPro" id="IPR013083">
    <property type="entry name" value="Znf_RING/FYVE/PHD"/>
</dbReference>
<comment type="subcellular location">
    <subcellularLocation>
        <location evidence="2">Chromosome</location>
    </subcellularLocation>
    <subcellularLocation>
        <location evidence="1">Nucleus</location>
    </subcellularLocation>
</comment>
<feature type="compositionally biased region" description="Basic and acidic residues" evidence="14">
    <location>
        <begin position="64"/>
        <end position="77"/>
    </location>
</feature>
<evidence type="ECO:0000256" key="8">
    <source>
        <dbReference type="ARBA" id="ARBA00023015"/>
    </source>
</evidence>
<dbReference type="InterPro" id="IPR000313">
    <property type="entry name" value="PWWP_dom"/>
</dbReference>
<feature type="compositionally biased region" description="Basic and acidic residues" evidence="14">
    <location>
        <begin position="1454"/>
        <end position="1463"/>
    </location>
</feature>
<evidence type="ECO:0000256" key="14">
    <source>
        <dbReference type="SAM" id="MobiDB-lite"/>
    </source>
</evidence>
<feature type="region of interest" description="Disordered" evidence="14">
    <location>
        <begin position="1620"/>
        <end position="1646"/>
    </location>
</feature>
<keyword evidence="8" id="KW-0805">Transcription regulation</keyword>
<feature type="domain" description="PWWP" evidence="17">
    <location>
        <begin position="407"/>
        <end position="458"/>
    </location>
</feature>
<dbReference type="InterPro" id="IPR002893">
    <property type="entry name" value="Znf_MYND"/>
</dbReference>
<feature type="compositionally biased region" description="Polar residues" evidence="14">
    <location>
        <begin position="707"/>
        <end position="722"/>
    </location>
</feature>
<dbReference type="PROSITE" id="PS50016">
    <property type="entry name" value="ZF_PHD_2"/>
    <property type="match status" value="1"/>
</dbReference>
<keyword evidence="3" id="KW-0158">Chromosome</keyword>
<dbReference type="InterPro" id="IPR036427">
    <property type="entry name" value="Bromodomain-like_sf"/>
</dbReference>
<dbReference type="InterPro" id="IPR019787">
    <property type="entry name" value="Znf_PHD-finger"/>
</dbReference>
<evidence type="ECO:0000313" key="20">
    <source>
        <dbReference type="Proteomes" id="UP001153737"/>
    </source>
</evidence>
<dbReference type="InterPro" id="IPR037967">
    <property type="entry name" value="ZMYND8_Bromo_dom"/>
</dbReference>
<dbReference type="CDD" id="cd20160">
    <property type="entry name" value="PWWP_PRKCBP1"/>
    <property type="match status" value="1"/>
</dbReference>
<dbReference type="GO" id="GO:0008270">
    <property type="term" value="F:zinc ion binding"/>
    <property type="evidence" value="ECO:0007669"/>
    <property type="project" value="UniProtKB-KW"/>
</dbReference>
<sequence>MSESEQVAPDMLRTSEAVQELQSVPEAPPESDVEEGLLQENTDSEMTDILTKLPSEAIQSTETENLKDQSDLDKTAEDDSSELTNSRKSRELKSLLALSKEAKLDTNLSRKRKTLEGLKLKESTKSPAQPDSEVKKPVKVTLGNNFKFPVTAEAELEQDSQEITNKASSDNSINYSKLKRKRDSLGEAIVGGATEDAHRKNRKRSASELKMFKWNKDIFCWRCHREGVNVVCETCPRSYHQRCLKQTISDVEHWPCPECVAILKAESTHTRSEAMKGMSLEHLCSLLKFALSRMMICQGSEPFLHPVNDAEFPEYQKYIIQPMDLTKLKNNIKGNYYGSTQAFEADAKWILHNSIIFNSYQSKLTYSAKNIIKICKQEMAEIENCPSCYLNANTKKNTWFVEVCPRPHLLVWAKLKGFPYWPAKAMSCTSSGMVDVRFFGAHDRAWVHYKECFLYSEKDPNTFKQKRYDIEKCVEELNIYINNLRKVYGEFRHASYRTPLDPDNMGKQMLISIPKYKSMGKRRKSLKPALDEIKTEPKPEENEPQEEKTQQQSPQESETAVGVEHAGETEKNCQPQPEETKTDYPISEPYSNRTTPVHDLDTTMEGYGTDDDSVAEIDLERRKAFVEKGKMEEEDEDDNDTQVPSNISLDGNASKSGFKRAGSGGGTPGGKTKITQRRKSEVENTQKRVSSEEIFPSQRKTSRRNSDMSVKSDSSRMSNISDKINRVDISENMEISLGNEDISISDNVSPPNGETSKSSSECSFEHKRKPVQVDIDNAEFTISPSNKLKISDQLMKRLSDAKEKAEEVKKSVFEVKSPTDTLIEKLQVGFQQQEVESSEPSTSDGTTNQEEHTISDYHEADADELETNGEIVPPKKMRESEQVIDTTKEFSDILPEKQVMESAGEIVPVEEVMESEEDIVPHKEAVGKESEEEVMENEASMLEMEESSRESGDMKQQSRGQTPDLLSKKLIQPAITDFTMSIFKPTAQKHADTNLKMRTELVNIVESIVEEDVEEEREKKSMDSIQLDKKNIFNIIHSSLNEGKNKTDRDSTNKQEHEKLETKITETHSTKNHLEVETPKQAALNSETAVKSQDPPKSDSIDMKIDSKPAPSKSKSPMKSPEAENEILETDDEPVVAERKISIKSPKSDLKTLDTDDKTAKSEGAIKSKDSPKSDSKHFNTNNKPAATSDGVIKSPKSDSKALETEDKPATSEHLSKSKDSSKVYSRSLKPHDKTVATRSESSKKSKEPSKSNPKSLTTDDKTSAAKRECIIKSKDLPKPSPKSLTTDVKPAADRSESATKSKDPPKSNSKLLSTDDKPVASKIVIAMKSRDPPKPNLRSSTTEEKMTVVDSEIVQKSREPTKTSKSLTSENRTTAASNDSATPSKDPPKSDSTFLITNDRTATAKSESTIKSKDNYKTATAKSESTIKSKDTPKSNSKLLLTVDKTAAAKSESILKSKDPPKSHSRHSITDDEPDTAKSETNIKSKSSSNSSTTDDKTAEAVAKSEKAIKSKHPSKSESKLSIKIKPTPSSQTRQKRPSSDEPTSPPSKILKLVPIDSIINQKEAEAPVLSKNAPLIDNTTAMEIVVEPVKSEPDSDDDFSENENLEAKRQYLSALNISEKTDTSDANKAPEIRTRAKAEERREKYRKVDNLTKVIDDVALNYTPEGKGHKTPPKKLERRKSLGGSIPPEGEIYVKSFAKLQSGGKQRARKTFPTPSYVKPPVKIVLASKKEAAPSSVAAKKDNSTPIVITKKDVASFPVVKKPVAAVSAAQSPGLIPVSKPHITTLSNSTSIASTASTKNAQLSLPDTSNAVCNSDGGVLSPVANLVQAQKPMEANVSHMTNVNPMANVNNMASLNNLANVNNLTNVNNMATVNSMNNVSNMTHVILMPTPTINYCTPLANPFMNTQVAMALPTAPALPPAPPTAPNTRTSQNYVPQGDTLTVDSSPDRLPSPNATGHLLSELLTQAQPEPTDNVTSNGGCADAVCADAREPAQEDEFAVLNTIVPDSVSRAVSDLLLRPPPRLRPRPPGMLSTTFEEGIPSTAGDVTAKINSIAHRMTDYFRGMLIETMADLGRAANPEARIINLQVEIESLKHKHNLELSEMRQNVCTILKDVQRSIVEDRERVKDEARASCEAEAIKRIESAKSKQWCANCSKEAQFYCCWNTSYCDYPCQQKHWAQHMGKCTQNIEKTSSAAPSMSRPAGQPIILRPAAPPKPGVGRIVAKPTKVYLNRASSPQKVFKTVASSGNHITVIETTPGNYELVGNGPIAHPGTKFYSMGSNVFTKLKTTTATAPSVACPSAAQAGGPRISAAETSRAPAHARAAYAMPVTTVLEED</sequence>
<reference evidence="19" key="2">
    <citation type="submission" date="2022-10" db="EMBL/GenBank/DDBJ databases">
        <authorList>
            <consortium name="ENA_rothamsted_submissions"/>
            <consortium name="culmorum"/>
            <person name="King R."/>
        </authorList>
    </citation>
    <scope>NUCLEOTIDE SEQUENCE</scope>
</reference>
<feature type="domain" description="MYND-type" evidence="18">
    <location>
        <begin position="2153"/>
        <end position="2187"/>
    </location>
</feature>
<feature type="compositionally biased region" description="Polar residues" evidence="14">
    <location>
        <begin position="641"/>
        <end position="655"/>
    </location>
</feature>
<feature type="compositionally biased region" description="Basic and acidic residues" evidence="14">
    <location>
        <begin position="1621"/>
        <end position="1646"/>
    </location>
</feature>
<keyword evidence="6" id="KW-0862">Zinc</keyword>
<keyword evidence="7" id="KW-0156">Chromatin regulator</keyword>
<feature type="compositionally biased region" description="Basic and acidic residues" evidence="14">
    <location>
        <begin position="1136"/>
        <end position="1178"/>
    </location>
</feature>
<evidence type="ECO:0000256" key="3">
    <source>
        <dbReference type="ARBA" id="ARBA00022454"/>
    </source>
</evidence>
<feature type="compositionally biased region" description="Basic and acidic residues" evidence="14">
    <location>
        <begin position="1094"/>
        <end position="1107"/>
    </location>
</feature>
<evidence type="ECO:0008006" key="21">
    <source>
        <dbReference type="Google" id="ProtNLM"/>
    </source>
</evidence>
<dbReference type="Pfam" id="PF00855">
    <property type="entry name" value="PWWP"/>
    <property type="match status" value="1"/>
</dbReference>
<feature type="region of interest" description="Disordered" evidence="14">
    <location>
        <begin position="1038"/>
        <end position="1553"/>
    </location>
</feature>
<evidence type="ECO:0000259" key="16">
    <source>
        <dbReference type="PROSITE" id="PS50016"/>
    </source>
</evidence>
<dbReference type="SUPFAM" id="SSF47370">
    <property type="entry name" value="Bromodomain"/>
    <property type="match status" value="1"/>
</dbReference>
<feature type="region of interest" description="Disordered" evidence="14">
    <location>
        <begin position="1665"/>
        <end position="1686"/>
    </location>
</feature>
<dbReference type="SMART" id="SM00249">
    <property type="entry name" value="PHD"/>
    <property type="match status" value="1"/>
</dbReference>
<feature type="compositionally biased region" description="Basic and acidic residues" evidence="14">
    <location>
        <begin position="849"/>
        <end position="860"/>
    </location>
</feature>
<dbReference type="PROSITE" id="PS01359">
    <property type="entry name" value="ZF_PHD_1"/>
    <property type="match status" value="1"/>
</dbReference>
<dbReference type="PROSITE" id="PS50014">
    <property type="entry name" value="BROMODOMAIN_2"/>
    <property type="match status" value="1"/>
</dbReference>
<dbReference type="SMART" id="SM00293">
    <property type="entry name" value="PWWP"/>
    <property type="match status" value="1"/>
</dbReference>
<dbReference type="Gene3D" id="3.30.40.10">
    <property type="entry name" value="Zinc/RING finger domain, C3HC4 (zinc finger)"/>
    <property type="match status" value="1"/>
</dbReference>
<dbReference type="SUPFAM" id="SSF144232">
    <property type="entry name" value="HIT/MYND zinc finger-like"/>
    <property type="match status" value="1"/>
</dbReference>
<feature type="compositionally biased region" description="Polar residues" evidence="14">
    <location>
        <begin position="1364"/>
        <end position="1384"/>
    </location>
</feature>
<feature type="compositionally biased region" description="Basic and acidic residues" evidence="14">
    <location>
        <begin position="1291"/>
        <end position="1306"/>
    </location>
</feature>
<dbReference type="Pfam" id="PF00439">
    <property type="entry name" value="Bromodomain"/>
    <property type="match status" value="1"/>
</dbReference>
<dbReference type="OrthoDB" id="298344at2759"/>
<feature type="compositionally biased region" description="Low complexity" evidence="14">
    <location>
        <begin position="1485"/>
        <end position="1494"/>
    </location>
</feature>
<feature type="region of interest" description="Disordered" evidence="14">
    <location>
        <begin position="520"/>
        <end position="725"/>
    </location>
</feature>
<feature type="compositionally biased region" description="Acidic residues" evidence="14">
    <location>
        <begin position="608"/>
        <end position="617"/>
    </location>
</feature>
<dbReference type="InterPro" id="IPR057053">
    <property type="entry name" value="MYND_ZMYND11_ZMYD8"/>
</dbReference>
<keyword evidence="11" id="KW-0539">Nucleus</keyword>
<dbReference type="PROSITE" id="PS01360">
    <property type="entry name" value="ZF_MYND_1"/>
    <property type="match status" value="1"/>
</dbReference>
<dbReference type="GO" id="GO:0005634">
    <property type="term" value="C:nucleus"/>
    <property type="evidence" value="ECO:0007669"/>
    <property type="project" value="UniProtKB-SubCell"/>
</dbReference>
<feature type="compositionally biased region" description="Basic and acidic residues" evidence="14">
    <location>
        <begin position="1258"/>
        <end position="1278"/>
    </location>
</feature>
<proteinExistence type="predicted"/>
<feature type="compositionally biased region" description="Basic and acidic residues" evidence="14">
    <location>
        <begin position="529"/>
        <end position="549"/>
    </location>
</feature>
<evidence type="ECO:0000259" key="15">
    <source>
        <dbReference type="PROSITE" id="PS50014"/>
    </source>
</evidence>
<evidence type="ECO:0000259" key="18">
    <source>
        <dbReference type="PROSITE" id="PS50865"/>
    </source>
</evidence>
<dbReference type="GO" id="GO:0140006">
    <property type="term" value="F:histone H3 reader activity"/>
    <property type="evidence" value="ECO:0007669"/>
    <property type="project" value="UniProtKB-ARBA"/>
</dbReference>
<evidence type="ECO:0000256" key="12">
    <source>
        <dbReference type="PROSITE-ProRule" id="PRU00035"/>
    </source>
</evidence>
<dbReference type="CDD" id="cd15538">
    <property type="entry name" value="PHD_PRKCBP1"/>
    <property type="match status" value="1"/>
</dbReference>
<reference evidence="19" key="1">
    <citation type="submission" date="2022-01" db="EMBL/GenBank/DDBJ databases">
        <authorList>
            <person name="King R."/>
        </authorList>
    </citation>
    <scope>NUCLEOTIDE SEQUENCE</scope>
</reference>
<dbReference type="GO" id="GO:0005737">
    <property type="term" value="C:cytoplasm"/>
    <property type="evidence" value="ECO:0007669"/>
    <property type="project" value="TreeGrafter"/>
</dbReference>
<dbReference type="Proteomes" id="UP001153737">
    <property type="component" value="Chromosome 9"/>
</dbReference>
<feature type="compositionally biased region" description="Basic and acidic residues" evidence="14">
    <location>
        <begin position="115"/>
        <end position="124"/>
    </location>
</feature>
<evidence type="ECO:0000256" key="1">
    <source>
        <dbReference type="ARBA" id="ARBA00004123"/>
    </source>
</evidence>
<feature type="compositionally biased region" description="Basic and acidic residues" evidence="14">
    <location>
        <begin position="1342"/>
        <end position="1363"/>
    </location>
</feature>
<dbReference type="SUPFAM" id="SSF63748">
    <property type="entry name" value="Tudor/PWWP/MBT"/>
    <property type="match status" value="1"/>
</dbReference>
<keyword evidence="9 12" id="KW-0103">Bromodomain</keyword>
<dbReference type="PROSITE" id="PS50812">
    <property type="entry name" value="PWWP"/>
    <property type="match status" value="1"/>
</dbReference>
<feature type="region of interest" description="Disordered" evidence="14">
    <location>
        <begin position="738"/>
        <end position="770"/>
    </location>
</feature>
<dbReference type="GO" id="GO:0005694">
    <property type="term" value="C:chromosome"/>
    <property type="evidence" value="ECO:0007669"/>
    <property type="project" value="UniProtKB-SubCell"/>
</dbReference>
<organism evidence="19 20">
    <name type="scientific">Phaedon cochleariae</name>
    <name type="common">Mustard beetle</name>
    <dbReference type="NCBI Taxonomy" id="80249"/>
    <lineage>
        <taxon>Eukaryota</taxon>
        <taxon>Metazoa</taxon>
        <taxon>Ecdysozoa</taxon>
        <taxon>Arthropoda</taxon>
        <taxon>Hexapoda</taxon>
        <taxon>Insecta</taxon>
        <taxon>Pterygota</taxon>
        <taxon>Neoptera</taxon>
        <taxon>Endopterygota</taxon>
        <taxon>Coleoptera</taxon>
        <taxon>Polyphaga</taxon>
        <taxon>Cucujiformia</taxon>
        <taxon>Chrysomeloidea</taxon>
        <taxon>Chrysomelidae</taxon>
        <taxon>Chrysomelinae</taxon>
        <taxon>Chrysomelini</taxon>
        <taxon>Phaedon</taxon>
    </lineage>
</organism>
<feature type="compositionally biased region" description="Basic and acidic residues" evidence="14">
    <location>
        <begin position="876"/>
        <end position="899"/>
    </location>
</feature>
<evidence type="ECO:0000256" key="2">
    <source>
        <dbReference type="ARBA" id="ARBA00004286"/>
    </source>
</evidence>
<feature type="compositionally biased region" description="Polar residues" evidence="14">
    <location>
        <begin position="830"/>
        <end position="848"/>
    </location>
</feature>
<feature type="compositionally biased region" description="Basic and acidic residues" evidence="14">
    <location>
        <begin position="618"/>
        <end position="631"/>
    </location>
</feature>
<dbReference type="Pfam" id="PF23460">
    <property type="entry name" value="ZMYND8_CC"/>
    <property type="match status" value="1"/>
</dbReference>
<dbReference type="PANTHER" id="PTHR46453:SF5">
    <property type="entry name" value="PROTEIN KINASE C-BINDING PROTEIN 1 ISOFORM X1"/>
    <property type="match status" value="1"/>
</dbReference>
<keyword evidence="5 13" id="KW-0863">Zinc-finger</keyword>
<dbReference type="SMART" id="SM00297">
    <property type="entry name" value="BROMO"/>
    <property type="match status" value="1"/>
</dbReference>
<dbReference type="Gene3D" id="1.20.920.10">
    <property type="entry name" value="Bromodomain-like"/>
    <property type="match status" value="1"/>
</dbReference>
<dbReference type="PRINTS" id="PR00503">
    <property type="entry name" value="BROMODOMAIN"/>
</dbReference>
<name>A0A9P0DYJ1_PHACE</name>
<feature type="compositionally biased region" description="Polar residues" evidence="14">
    <location>
        <begin position="742"/>
        <end position="762"/>
    </location>
</feature>
<feature type="compositionally biased region" description="Basic and acidic residues" evidence="14">
    <location>
        <begin position="1495"/>
        <end position="1522"/>
    </location>
</feature>
<feature type="compositionally biased region" description="Low complexity" evidence="14">
    <location>
        <begin position="1108"/>
        <end position="1120"/>
    </location>
</feature>
<feature type="compositionally biased region" description="Basic and acidic residues" evidence="14">
    <location>
        <begin position="678"/>
        <end position="691"/>
    </location>
</feature>
<feature type="domain" description="Bromo" evidence="15">
    <location>
        <begin position="300"/>
        <end position="365"/>
    </location>
</feature>
<feature type="domain" description="PHD-type" evidence="16">
    <location>
        <begin position="217"/>
        <end position="262"/>
    </location>
</feature>
<feature type="compositionally biased region" description="Acidic residues" evidence="14">
    <location>
        <begin position="29"/>
        <end position="46"/>
    </location>
</feature>
<evidence type="ECO:0000313" key="19">
    <source>
        <dbReference type="EMBL" id="CAH1183412.1"/>
    </source>
</evidence>
<evidence type="ECO:0000256" key="13">
    <source>
        <dbReference type="PROSITE-ProRule" id="PRU00134"/>
    </source>
</evidence>
<dbReference type="CDD" id="cd05508">
    <property type="entry name" value="Bromo_RACK7"/>
    <property type="match status" value="1"/>
</dbReference>
<dbReference type="PROSITE" id="PS50865">
    <property type="entry name" value="ZF_MYND_2"/>
    <property type="match status" value="1"/>
</dbReference>
<evidence type="ECO:0000256" key="7">
    <source>
        <dbReference type="ARBA" id="ARBA00022853"/>
    </source>
</evidence>
<keyword evidence="20" id="KW-1185">Reference proteome</keyword>
<dbReference type="Pfam" id="PF24324">
    <property type="entry name" value="MYND_ZMYND11_ZMYD8"/>
    <property type="match status" value="1"/>
</dbReference>
<feature type="region of interest" description="Disordered" evidence="14">
    <location>
        <begin position="1"/>
        <end position="96"/>
    </location>
</feature>
<evidence type="ECO:0000256" key="6">
    <source>
        <dbReference type="ARBA" id="ARBA00022833"/>
    </source>
</evidence>
<gene>
    <name evidence="19" type="ORF">PHAECO_LOCUS12936</name>
</gene>
<dbReference type="SUPFAM" id="SSF57903">
    <property type="entry name" value="FYVE/PHD zinc finger"/>
    <property type="match status" value="1"/>
</dbReference>
<dbReference type="InterPro" id="IPR011011">
    <property type="entry name" value="Znf_FYVE_PHD"/>
</dbReference>
<dbReference type="GO" id="GO:0003714">
    <property type="term" value="F:transcription corepressor activity"/>
    <property type="evidence" value="ECO:0007669"/>
    <property type="project" value="TreeGrafter"/>
</dbReference>
<dbReference type="InterPro" id="IPR056987">
    <property type="entry name" value="ZMYND8_CC"/>
</dbReference>
<keyword evidence="10" id="KW-0804">Transcription</keyword>
<feature type="compositionally biased region" description="Acidic residues" evidence="14">
    <location>
        <begin position="1123"/>
        <end position="1135"/>
    </location>
</feature>
<evidence type="ECO:0000256" key="4">
    <source>
        <dbReference type="ARBA" id="ARBA00022723"/>
    </source>
</evidence>
<dbReference type="InterPro" id="IPR044075">
    <property type="entry name" value="PRKCBP1_PHD"/>
</dbReference>
<dbReference type="PANTHER" id="PTHR46453">
    <property type="entry name" value="PROTEIN KINASE C-BINDING PROTEIN 1"/>
    <property type="match status" value="1"/>
</dbReference>
<feature type="compositionally biased region" description="Polar residues" evidence="14">
    <location>
        <begin position="1391"/>
        <end position="1408"/>
    </location>
</feature>
<evidence type="ECO:0000256" key="10">
    <source>
        <dbReference type="ARBA" id="ARBA00023163"/>
    </source>
</evidence>
<feature type="compositionally biased region" description="Basic and acidic residues" evidence="14">
    <location>
        <begin position="1196"/>
        <end position="1222"/>
    </location>
</feature>
<dbReference type="InterPro" id="IPR001487">
    <property type="entry name" value="Bromodomain"/>
</dbReference>
<dbReference type="Gene3D" id="2.30.30.140">
    <property type="match status" value="1"/>
</dbReference>
<dbReference type="EMBL" id="OU896715">
    <property type="protein sequence ID" value="CAH1183412.1"/>
    <property type="molecule type" value="Genomic_DNA"/>
</dbReference>
<evidence type="ECO:0000256" key="11">
    <source>
        <dbReference type="ARBA" id="ARBA00023242"/>
    </source>
</evidence>
<feature type="region of interest" description="Disordered" evidence="14">
    <location>
        <begin position="115"/>
        <end position="135"/>
    </location>
</feature>
<feature type="compositionally biased region" description="Basic and acidic residues" evidence="14">
    <location>
        <begin position="1043"/>
        <end position="1078"/>
    </location>
</feature>
<evidence type="ECO:0000259" key="17">
    <source>
        <dbReference type="PROSITE" id="PS50812"/>
    </source>
</evidence>
<evidence type="ECO:0000256" key="9">
    <source>
        <dbReference type="ARBA" id="ARBA00023117"/>
    </source>
</evidence>
<keyword evidence="4" id="KW-0479">Metal-binding</keyword>
<protein>
    <recommendedName>
        <fullName evidence="21">Protein kinase C-binding protein 1</fullName>
    </recommendedName>
</protein>
<evidence type="ECO:0000256" key="5">
    <source>
        <dbReference type="ARBA" id="ARBA00022771"/>
    </source>
</evidence>
<feature type="compositionally biased region" description="Basic residues" evidence="14">
    <location>
        <begin position="1671"/>
        <end position="1680"/>
    </location>
</feature>
<feature type="compositionally biased region" description="Basic and acidic residues" evidence="14">
    <location>
        <begin position="919"/>
        <end position="929"/>
    </location>
</feature>
<dbReference type="FunFam" id="6.10.140.2220:FF:000002">
    <property type="entry name" value="Protein kinase C-binding protein 1 isoform C"/>
    <property type="match status" value="1"/>
</dbReference>
<accession>A0A9P0DYJ1</accession>
<dbReference type="InterPro" id="IPR001965">
    <property type="entry name" value="Znf_PHD"/>
</dbReference>
<feature type="compositionally biased region" description="Basic and acidic residues" evidence="14">
    <location>
        <begin position="1230"/>
        <end position="1250"/>
    </location>
</feature>